<feature type="compositionally biased region" description="Low complexity" evidence="1">
    <location>
        <begin position="56"/>
        <end position="81"/>
    </location>
</feature>
<protein>
    <submittedName>
        <fullName evidence="2">Circumsporozoite protein-like protein</fullName>
    </submittedName>
</protein>
<reference evidence="3" key="1">
    <citation type="journal article" date="2005" name="Nature">
        <title>The map-based sequence of the rice genome.</title>
        <authorList>
            <consortium name="International rice genome sequencing project (IRGSP)"/>
            <person name="Matsumoto T."/>
            <person name="Wu J."/>
            <person name="Kanamori H."/>
            <person name="Katayose Y."/>
            <person name="Fujisawa M."/>
            <person name="Namiki N."/>
            <person name="Mizuno H."/>
            <person name="Yamamoto K."/>
            <person name="Antonio B.A."/>
            <person name="Baba T."/>
            <person name="Sakata K."/>
            <person name="Nagamura Y."/>
            <person name="Aoki H."/>
            <person name="Arikawa K."/>
            <person name="Arita K."/>
            <person name="Bito T."/>
            <person name="Chiden Y."/>
            <person name="Fujitsuka N."/>
            <person name="Fukunaka R."/>
            <person name="Hamada M."/>
            <person name="Harada C."/>
            <person name="Hayashi A."/>
            <person name="Hijishita S."/>
            <person name="Honda M."/>
            <person name="Hosokawa S."/>
            <person name="Ichikawa Y."/>
            <person name="Idonuma A."/>
            <person name="Iijima M."/>
            <person name="Ikeda M."/>
            <person name="Ikeno M."/>
            <person name="Ito K."/>
            <person name="Ito S."/>
            <person name="Ito T."/>
            <person name="Ito Y."/>
            <person name="Ito Y."/>
            <person name="Iwabuchi A."/>
            <person name="Kamiya K."/>
            <person name="Karasawa W."/>
            <person name="Kurita K."/>
            <person name="Katagiri S."/>
            <person name="Kikuta A."/>
            <person name="Kobayashi H."/>
            <person name="Kobayashi N."/>
            <person name="Machita K."/>
            <person name="Maehara T."/>
            <person name="Masukawa M."/>
            <person name="Mizubayashi T."/>
            <person name="Mukai Y."/>
            <person name="Nagasaki H."/>
            <person name="Nagata Y."/>
            <person name="Naito S."/>
            <person name="Nakashima M."/>
            <person name="Nakama Y."/>
            <person name="Nakamichi Y."/>
            <person name="Nakamura M."/>
            <person name="Meguro A."/>
            <person name="Negishi M."/>
            <person name="Ohta I."/>
            <person name="Ohta T."/>
            <person name="Okamoto M."/>
            <person name="Ono N."/>
            <person name="Saji S."/>
            <person name="Sakaguchi M."/>
            <person name="Sakai K."/>
            <person name="Shibata M."/>
            <person name="Shimokawa T."/>
            <person name="Song J."/>
            <person name="Takazaki Y."/>
            <person name="Terasawa K."/>
            <person name="Tsugane M."/>
            <person name="Tsuji K."/>
            <person name="Ueda S."/>
            <person name="Waki K."/>
            <person name="Yamagata H."/>
            <person name="Yamamoto M."/>
            <person name="Yamamoto S."/>
            <person name="Yamane H."/>
            <person name="Yoshiki S."/>
            <person name="Yoshihara R."/>
            <person name="Yukawa K."/>
            <person name="Zhong H."/>
            <person name="Yano M."/>
            <person name="Yuan Q."/>
            <person name="Ouyang S."/>
            <person name="Liu J."/>
            <person name="Jones K.M."/>
            <person name="Gansberger K."/>
            <person name="Moffat K."/>
            <person name="Hill J."/>
            <person name="Bera J."/>
            <person name="Fadrosh D."/>
            <person name="Jin S."/>
            <person name="Johri S."/>
            <person name="Kim M."/>
            <person name="Overton L."/>
            <person name="Reardon M."/>
            <person name="Tsitrin T."/>
            <person name="Vuong H."/>
            <person name="Weaver B."/>
            <person name="Ciecko A."/>
            <person name="Tallon L."/>
            <person name="Jackson J."/>
            <person name="Pai G."/>
            <person name="Aken S.V."/>
            <person name="Utterback T."/>
            <person name="Reidmuller S."/>
            <person name="Feldblyum T."/>
            <person name="Hsiao J."/>
            <person name="Zismann V."/>
            <person name="Iobst S."/>
            <person name="de Vazeille A.R."/>
            <person name="Buell C.R."/>
            <person name="Ying K."/>
            <person name="Li Y."/>
            <person name="Lu T."/>
            <person name="Huang Y."/>
            <person name="Zhao Q."/>
            <person name="Feng Q."/>
            <person name="Zhang L."/>
            <person name="Zhu J."/>
            <person name="Weng Q."/>
            <person name="Mu J."/>
            <person name="Lu Y."/>
            <person name="Fan D."/>
            <person name="Liu Y."/>
            <person name="Guan J."/>
            <person name="Zhang Y."/>
            <person name="Yu S."/>
            <person name="Liu X."/>
            <person name="Zhang Y."/>
            <person name="Hong G."/>
            <person name="Han B."/>
            <person name="Choisne N."/>
            <person name="Demange N."/>
            <person name="Orjeda G."/>
            <person name="Samain S."/>
            <person name="Cattolico L."/>
            <person name="Pelletier E."/>
            <person name="Couloux A."/>
            <person name="Segurens B."/>
            <person name="Wincker P."/>
            <person name="D'Hont A."/>
            <person name="Scarpelli C."/>
            <person name="Weissenbach J."/>
            <person name="Salanoubat M."/>
            <person name="Quetier F."/>
            <person name="Yu Y."/>
            <person name="Kim H.R."/>
            <person name="Rambo T."/>
            <person name="Currie J."/>
            <person name="Collura K."/>
            <person name="Luo M."/>
            <person name="Yang T."/>
            <person name="Ammiraju J.S.S."/>
            <person name="Engler F."/>
            <person name="Soderlund C."/>
            <person name="Wing R.A."/>
            <person name="Palmer L.E."/>
            <person name="de la Bastide M."/>
            <person name="Spiegel L."/>
            <person name="Nascimento L."/>
            <person name="Zutavern T."/>
            <person name="O'Shaughnessy A."/>
            <person name="Dike S."/>
            <person name="Dedhia N."/>
            <person name="Preston R."/>
            <person name="Balija V."/>
            <person name="McCombie W.R."/>
            <person name="Chow T."/>
            <person name="Chen H."/>
            <person name="Chung M."/>
            <person name="Chen C."/>
            <person name="Shaw J."/>
            <person name="Wu H."/>
            <person name="Hsiao K."/>
            <person name="Chao Y."/>
            <person name="Chu M."/>
            <person name="Cheng C."/>
            <person name="Hour A."/>
            <person name="Lee P."/>
            <person name="Lin S."/>
            <person name="Lin Y."/>
            <person name="Liou J."/>
            <person name="Liu S."/>
            <person name="Hsing Y."/>
            <person name="Raghuvanshi S."/>
            <person name="Mohanty A."/>
            <person name="Bharti A.K."/>
            <person name="Gaur A."/>
            <person name="Gupta V."/>
            <person name="Kumar D."/>
            <person name="Ravi V."/>
            <person name="Vij S."/>
            <person name="Kapur A."/>
            <person name="Khurana P."/>
            <person name="Khurana P."/>
            <person name="Khurana J.P."/>
            <person name="Tyagi A.K."/>
            <person name="Gaikwad K."/>
            <person name="Singh A."/>
            <person name="Dalal V."/>
            <person name="Srivastava S."/>
            <person name="Dixit A."/>
            <person name="Pal A.K."/>
            <person name="Ghazi I.A."/>
            <person name="Yadav M."/>
            <person name="Pandit A."/>
            <person name="Bhargava A."/>
            <person name="Sureshbabu K."/>
            <person name="Batra K."/>
            <person name="Sharma T.R."/>
            <person name="Mohapatra T."/>
            <person name="Singh N.K."/>
            <person name="Messing J."/>
            <person name="Nelson A.B."/>
            <person name="Fuks G."/>
            <person name="Kavchok S."/>
            <person name="Keizer G."/>
            <person name="Linton E."/>
            <person name="Llaca V."/>
            <person name="Song R."/>
            <person name="Tanyolac B."/>
            <person name="Young S."/>
            <person name="Ho-Il K."/>
            <person name="Hahn J.H."/>
            <person name="Sangsakoo G."/>
            <person name="Vanavichit A."/>
            <person name="de Mattos Luiz.A.T."/>
            <person name="Zimmer P.D."/>
            <person name="Malone G."/>
            <person name="Dellagostin O."/>
            <person name="de Oliveira A.C."/>
            <person name="Bevan M."/>
            <person name="Bancroft I."/>
            <person name="Minx P."/>
            <person name="Cordum H."/>
            <person name="Wilson R."/>
            <person name="Cheng Z."/>
            <person name="Jin W."/>
            <person name="Jiang J."/>
            <person name="Leong S.A."/>
            <person name="Iwama H."/>
            <person name="Gojobori T."/>
            <person name="Itoh T."/>
            <person name="Niimura Y."/>
            <person name="Fujii Y."/>
            <person name="Habara T."/>
            <person name="Sakai H."/>
            <person name="Sato Y."/>
            <person name="Wilson G."/>
            <person name="Kumar K."/>
            <person name="McCouch S."/>
            <person name="Juretic N."/>
            <person name="Hoen D."/>
            <person name="Wright S."/>
            <person name="Bruskiewich R."/>
            <person name="Bureau T."/>
            <person name="Miyao A."/>
            <person name="Hirochika H."/>
            <person name="Nishikawa T."/>
            <person name="Kadowaki K."/>
            <person name="Sugiura M."/>
            <person name="Burr B."/>
            <person name="Sasaki T."/>
        </authorList>
    </citation>
    <scope>NUCLEOTIDE SEQUENCE [LARGE SCALE GENOMIC DNA]</scope>
    <source>
        <strain evidence="3">cv. Nipponbare</strain>
    </source>
</reference>
<feature type="region of interest" description="Disordered" evidence="1">
    <location>
        <begin position="1"/>
        <end position="113"/>
    </location>
</feature>
<evidence type="ECO:0000313" key="3">
    <source>
        <dbReference type="Proteomes" id="UP000000763"/>
    </source>
</evidence>
<feature type="compositionally biased region" description="Polar residues" evidence="1">
    <location>
        <begin position="83"/>
        <end position="113"/>
    </location>
</feature>
<dbReference type="EMBL" id="AC091811">
    <property type="protein sequence ID" value="AAL58967.1"/>
    <property type="molecule type" value="Genomic_DNA"/>
</dbReference>
<reference evidence="3" key="2">
    <citation type="journal article" date="2008" name="Nucleic Acids Res.">
        <title>The rice annotation project database (RAP-DB): 2008 update.</title>
        <authorList>
            <consortium name="The rice annotation project (RAP)"/>
        </authorList>
    </citation>
    <scope>GENOME REANNOTATION</scope>
    <source>
        <strain evidence="3">cv. Nipponbare</strain>
    </source>
</reference>
<organism evidence="2 3">
    <name type="scientific">Oryza sativa subsp. japonica</name>
    <name type="common">Rice</name>
    <dbReference type="NCBI Taxonomy" id="39947"/>
    <lineage>
        <taxon>Eukaryota</taxon>
        <taxon>Viridiplantae</taxon>
        <taxon>Streptophyta</taxon>
        <taxon>Embryophyta</taxon>
        <taxon>Tracheophyta</taxon>
        <taxon>Spermatophyta</taxon>
        <taxon>Magnoliopsida</taxon>
        <taxon>Liliopsida</taxon>
        <taxon>Poales</taxon>
        <taxon>Poaceae</taxon>
        <taxon>BOP clade</taxon>
        <taxon>Oryzoideae</taxon>
        <taxon>Oryzeae</taxon>
        <taxon>Oryzinae</taxon>
        <taxon>Oryza</taxon>
        <taxon>Oryza sativa</taxon>
    </lineage>
</organism>
<dbReference type="AlphaFoldDB" id="Q8W2Z4"/>
<accession>Q8W2Z4</accession>
<feature type="compositionally biased region" description="Basic residues" evidence="1">
    <location>
        <begin position="1"/>
        <end position="10"/>
    </location>
</feature>
<dbReference type="Proteomes" id="UP000000763">
    <property type="component" value="Chromosome 3"/>
</dbReference>
<gene>
    <name evidence="2" type="primary">OSJNBa0069E14.21</name>
</gene>
<name>Q8W2Z4_ORYSJ</name>
<proteinExistence type="predicted"/>
<sequence>MGRDARRRRAGTAAARARGSPATGRWGMGAPGGSKAARQGAARGRAGGGTRRRADTAAAKEATRQAGSSAGQQQGRRQAGQHQPGNHQGSKASNSAKRQGNNSTIEDLSNNGVYSNHVRDGVCTYGASRRVHAKRWRAYAHTHRGLWSHLSPWLAAVSSGLVSV</sequence>
<feature type="compositionally biased region" description="Low complexity" evidence="1">
    <location>
        <begin position="11"/>
        <end position="25"/>
    </location>
</feature>
<evidence type="ECO:0000313" key="2">
    <source>
        <dbReference type="EMBL" id="AAL58967.1"/>
    </source>
</evidence>
<feature type="compositionally biased region" description="Low complexity" evidence="1">
    <location>
        <begin position="33"/>
        <end position="44"/>
    </location>
</feature>
<evidence type="ECO:0000256" key="1">
    <source>
        <dbReference type="SAM" id="MobiDB-lite"/>
    </source>
</evidence>